<feature type="domain" description="CusB-like beta-barrel" evidence="6">
    <location>
        <begin position="236"/>
        <end position="306"/>
    </location>
</feature>
<dbReference type="PANTHER" id="PTHR30469">
    <property type="entry name" value="MULTIDRUG RESISTANCE PROTEIN MDTA"/>
    <property type="match status" value="1"/>
</dbReference>
<keyword evidence="8" id="KW-1185">Reference proteome</keyword>
<dbReference type="Gene3D" id="2.40.30.170">
    <property type="match status" value="1"/>
</dbReference>
<feature type="transmembrane region" description="Helical" evidence="3">
    <location>
        <begin position="20"/>
        <end position="38"/>
    </location>
</feature>
<dbReference type="NCBIfam" id="TIGR01730">
    <property type="entry name" value="RND_mfp"/>
    <property type="match status" value="1"/>
</dbReference>
<dbReference type="PANTHER" id="PTHR30469:SF37">
    <property type="entry name" value="RAGD PROTEIN"/>
    <property type="match status" value="1"/>
</dbReference>
<protein>
    <submittedName>
        <fullName evidence="7">Efflux RND transporter periplasmic adaptor subunit</fullName>
    </submittedName>
</protein>
<dbReference type="Pfam" id="PF25954">
    <property type="entry name" value="Beta-barrel_RND_2"/>
    <property type="match status" value="1"/>
</dbReference>
<feature type="domain" description="Multidrug resistance protein MdtA-like barrel-sandwich hybrid" evidence="5">
    <location>
        <begin position="84"/>
        <end position="218"/>
    </location>
</feature>
<dbReference type="Proteomes" id="UP000274358">
    <property type="component" value="Unassembled WGS sequence"/>
</dbReference>
<gene>
    <name evidence="7" type="ORF">EKH80_15455</name>
</gene>
<dbReference type="InterPro" id="IPR058625">
    <property type="entry name" value="MdtA-like_BSH"/>
</dbReference>
<proteinExistence type="inferred from homology"/>
<dbReference type="Pfam" id="PF25876">
    <property type="entry name" value="HH_MFP_RND"/>
    <property type="match status" value="1"/>
</dbReference>
<evidence type="ECO:0000313" key="7">
    <source>
        <dbReference type="EMBL" id="RUL73060.1"/>
    </source>
</evidence>
<dbReference type="InterPro" id="IPR058792">
    <property type="entry name" value="Beta-barrel_RND_2"/>
</dbReference>
<comment type="caution">
    <text evidence="7">The sequence shown here is derived from an EMBL/GenBank/DDBJ whole genome shotgun (WGS) entry which is preliminary data.</text>
</comment>
<dbReference type="EMBL" id="RYYV01000012">
    <property type="protein sequence ID" value="RUL73060.1"/>
    <property type="molecule type" value="Genomic_DNA"/>
</dbReference>
<dbReference type="SUPFAM" id="SSF111369">
    <property type="entry name" value="HlyD-like secretion proteins"/>
    <property type="match status" value="1"/>
</dbReference>
<keyword evidence="3" id="KW-1133">Transmembrane helix</keyword>
<evidence type="ECO:0000259" key="6">
    <source>
        <dbReference type="Pfam" id="PF25954"/>
    </source>
</evidence>
<organism evidence="7 8">
    <name type="scientific">Dyella choica</name>
    <dbReference type="NCBI Taxonomy" id="1927959"/>
    <lineage>
        <taxon>Bacteria</taxon>
        <taxon>Pseudomonadati</taxon>
        <taxon>Pseudomonadota</taxon>
        <taxon>Gammaproteobacteria</taxon>
        <taxon>Lysobacterales</taxon>
        <taxon>Rhodanobacteraceae</taxon>
        <taxon>Dyella</taxon>
    </lineage>
</organism>
<reference evidence="7 8" key="1">
    <citation type="submission" date="2018-12" db="EMBL/GenBank/DDBJ databases">
        <title>Dyella dinghuensis sp. nov. DHOA06 and Dyella choica sp. nov. 4M-K27, isolated from forest soil.</title>
        <authorList>
            <person name="Qiu L.-H."/>
            <person name="Gao Z.-H."/>
        </authorList>
    </citation>
    <scope>NUCLEOTIDE SEQUENCE [LARGE SCALE GENOMIC DNA]</scope>
    <source>
        <strain evidence="7 8">4M-K27</strain>
    </source>
</reference>
<dbReference type="GO" id="GO:1990281">
    <property type="term" value="C:efflux pump complex"/>
    <property type="evidence" value="ECO:0007669"/>
    <property type="project" value="TreeGrafter"/>
</dbReference>
<dbReference type="AlphaFoldDB" id="A0A432M363"/>
<evidence type="ECO:0000259" key="5">
    <source>
        <dbReference type="Pfam" id="PF25917"/>
    </source>
</evidence>
<dbReference type="GO" id="GO:0015562">
    <property type="term" value="F:efflux transmembrane transporter activity"/>
    <property type="evidence" value="ECO:0007669"/>
    <property type="project" value="TreeGrafter"/>
</dbReference>
<evidence type="ECO:0000313" key="8">
    <source>
        <dbReference type="Proteomes" id="UP000274358"/>
    </source>
</evidence>
<name>A0A432M363_9GAMM</name>
<evidence type="ECO:0000256" key="3">
    <source>
        <dbReference type="SAM" id="Phobius"/>
    </source>
</evidence>
<feature type="domain" description="Multidrug resistance protein MdtA-like alpha-helical hairpin" evidence="4">
    <location>
        <begin position="122"/>
        <end position="184"/>
    </location>
</feature>
<dbReference type="Pfam" id="PF25917">
    <property type="entry name" value="BSH_RND"/>
    <property type="match status" value="1"/>
</dbReference>
<dbReference type="OrthoDB" id="9806939at2"/>
<accession>A0A432M363</accession>
<evidence type="ECO:0000256" key="1">
    <source>
        <dbReference type="ARBA" id="ARBA00009477"/>
    </source>
</evidence>
<dbReference type="Gene3D" id="1.10.287.470">
    <property type="entry name" value="Helix hairpin bin"/>
    <property type="match status" value="1"/>
</dbReference>
<dbReference type="Gene3D" id="2.40.420.20">
    <property type="match status" value="1"/>
</dbReference>
<sequence>MSRNPARVEVVQKPLNLKAAGIGGAVLALFAVALGLGLRFHQHQQLVQWTDAQLIPSVRITPATDPAKEHIITLPGHLQAWYSAPIHARVSGYLKAWYKDIGDKVKAGDVLAVIDTPELDQQLEQAKAVLAKARADANLANITAGRWQHLLGSDSVSRQEADEKAGEAAAAQATVLAARADVDRLQALESFKKIVAPFDGVVTARRTDMGDLITANNESGPELFSVADTSRMRLYVPVPEVEANAIKPGMQVTLRVPELPGRPFQAALIGNSNAINQSSGSLLAQFVADNSDGALKPGDYADVQLGLQVDPHVVSVPSSALVFRDKGAQVAVLGPDSRAHLHNVHIAVDMGTSLQIDQGLRLDDRVIENPPDSLMDGDKVSVETDADQNLAANDTEKHGESAL</sequence>
<keyword evidence="3" id="KW-0472">Membrane</keyword>
<evidence type="ECO:0000256" key="2">
    <source>
        <dbReference type="SAM" id="MobiDB-lite"/>
    </source>
</evidence>
<dbReference type="InterPro" id="IPR006143">
    <property type="entry name" value="RND_pump_MFP"/>
</dbReference>
<feature type="compositionally biased region" description="Basic and acidic residues" evidence="2">
    <location>
        <begin position="394"/>
        <end position="403"/>
    </location>
</feature>
<dbReference type="InterPro" id="IPR058624">
    <property type="entry name" value="MdtA-like_HH"/>
</dbReference>
<dbReference type="Gene3D" id="2.40.50.100">
    <property type="match status" value="1"/>
</dbReference>
<dbReference type="FunFam" id="2.40.30.170:FF:000010">
    <property type="entry name" value="Efflux RND transporter periplasmic adaptor subunit"/>
    <property type="match status" value="1"/>
</dbReference>
<keyword evidence="3" id="KW-0812">Transmembrane</keyword>
<comment type="similarity">
    <text evidence="1">Belongs to the membrane fusion protein (MFP) (TC 8.A.1) family.</text>
</comment>
<dbReference type="RefSeq" id="WP_126685679.1">
    <property type="nucleotide sequence ID" value="NZ_RYYV01000012.1"/>
</dbReference>
<evidence type="ECO:0000259" key="4">
    <source>
        <dbReference type="Pfam" id="PF25876"/>
    </source>
</evidence>
<feature type="region of interest" description="Disordered" evidence="2">
    <location>
        <begin position="368"/>
        <end position="403"/>
    </location>
</feature>